<feature type="region of interest" description="Disordered" evidence="2">
    <location>
        <begin position="915"/>
        <end position="1027"/>
    </location>
</feature>
<feature type="coiled-coil region" evidence="1">
    <location>
        <begin position="469"/>
        <end position="517"/>
    </location>
</feature>
<organism evidence="3 4">
    <name type="scientific">Phellinidium pouzarii</name>
    <dbReference type="NCBI Taxonomy" id="167371"/>
    <lineage>
        <taxon>Eukaryota</taxon>
        <taxon>Fungi</taxon>
        <taxon>Dikarya</taxon>
        <taxon>Basidiomycota</taxon>
        <taxon>Agaricomycotina</taxon>
        <taxon>Agaricomycetes</taxon>
        <taxon>Hymenochaetales</taxon>
        <taxon>Hymenochaetaceae</taxon>
        <taxon>Phellinidium</taxon>
    </lineage>
</organism>
<feature type="compositionally biased region" description="Low complexity" evidence="2">
    <location>
        <begin position="715"/>
        <end position="727"/>
    </location>
</feature>
<dbReference type="PANTHER" id="PTHR48125:SF10">
    <property type="entry name" value="OS12G0136300 PROTEIN"/>
    <property type="match status" value="1"/>
</dbReference>
<dbReference type="Proteomes" id="UP000308199">
    <property type="component" value="Unassembled WGS sequence"/>
</dbReference>
<feature type="compositionally biased region" description="Low complexity" evidence="2">
    <location>
        <begin position="337"/>
        <end position="368"/>
    </location>
</feature>
<feature type="compositionally biased region" description="Basic and acidic residues" evidence="2">
    <location>
        <begin position="327"/>
        <end position="336"/>
    </location>
</feature>
<feature type="compositionally biased region" description="Low complexity" evidence="2">
    <location>
        <begin position="32"/>
        <end position="72"/>
    </location>
</feature>
<gene>
    <name evidence="3" type="ORF">EW145_g88</name>
</gene>
<dbReference type="AlphaFoldDB" id="A0A4S4LLN8"/>
<feature type="region of interest" description="Disordered" evidence="2">
    <location>
        <begin position="387"/>
        <end position="418"/>
    </location>
</feature>
<name>A0A4S4LLN8_9AGAM</name>
<evidence type="ECO:0000313" key="4">
    <source>
        <dbReference type="Proteomes" id="UP000308199"/>
    </source>
</evidence>
<dbReference type="OrthoDB" id="2528184at2759"/>
<dbReference type="EMBL" id="SGPK01000001">
    <property type="protein sequence ID" value="THH12331.1"/>
    <property type="molecule type" value="Genomic_DNA"/>
</dbReference>
<feature type="region of interest" description="Disordered" evidence="2">
    <location>
        <begin position="446"/>
        <end position="466"/>
    </location>
</feature>
<sequence length="1137" mass="124081">MDSAQPVEMTREQEMISTRKRTNGRPHSRNGSVVSISLSTSNSTNSVLSMASEPSPSSSGSRPSSLASNRSRPTSHHRRRSSVSTRVESAEMMGVALPDFPSSSSDDNVNLGDRDSIRRRALFALEGKNEFSSGINTVEIPELNESFSQKSLEPKLPMTLPAFGLSSSLSGKRDSFGKFATSGSSLKDQLHTLLEEEEEEEEEEEGHNIPVSRLDAATTSNDVSVACGQPRRGDRDTYVQTSNSRALKPQGSPLDLSSIAPSSVPPRHKPANLTLRPLSLTPNTSVNLPTPSLTPNSQPVSRAFSFTCASDVNNPAESADEDTLNQDQRHWSHVRSESPASTSSESRRQSSMGCISSSSMSPSLKRQSSISYIRSGSTQALLATLTTTGLPTPGATPTSERRQSTSSTSSFGSIPGQDRRNASEEMFLHQSHASLLARIAELERALQASPRSRPNSSHSDEDTKYPEPYDEMFQLVADLKSERDELNRVIDGWRQRVNELEREKSILERRLDAEKRDSWLKGEKLGLLEVEKDTLGQDEAAKRQLAEAQSLLDAKKGIESELQKVREAFSAEQAYREQLVRELDAAGLLKTPRMSGSESKGMAVSYERMIFNIQARSNGLGFRSIDSTCTTVDPEDEGQQAIKGPFTLKAVEEELEMPFNEEEDELARYEDDDLGIISPTHSMTTFSSDEDLPSSVSHLRLAVNGTPVPSGGDVPLTSRSLSSSPSPFSSPCPTPVPPLSPEVRSVQHANRASLSKTWTFPVGEKTPSRRSLEQVDRFFECLEDIDDSPPLDSQSTMDNRSLFSQRLQFEDSEDDEMPPFVLPAQKGANQQGVLDTVLEEDEDKPHGKALNDEKIRSAFPVSVSEESLGWASPPLSECSVPFVFPQMKIKESTMKSIEVSTPRPSNTLYSSNFGNSVSTPNSKSMAHLNPPRLSERARPIGTPIGRASNSIGTRVLSPSRIPPPSPMFLQAKTAKTRTAPSPPRRKPAPSTSPSPVSSPVTTATGKVAGPLRNIGKPAPTLHPSNGSTFLPRLKSPSTQTHLISLNVTDTDYLSSSSRSTSRTSTIDKASVRMPIRINNRVADSSLPATLPSQPLFQTFTNLFPITTFFVDSQPTTTLLQTGPDNDFCFKRKATCKA</sequence>
<feature type="compositionally biased region" description="Low complexity" evidence="2">
    <location>
        <begin position="387"/>
        <end position="413"/>
    </location>
</feature>
<feature type="compositionally biased region" description="Acidic residues" evidence="2">
    <location>
        <begin position="195"/>
        <end position="205"/>
    </location>
</feature>
<keyword evidence="4" id="KW-1185">Reference proteome</keyword>
<feature type="region of interest" description="Disordered" evidence="2">
    <location>
        <begin position="193"/>
        <end position="299"/>
    </location>
</feature>
<feature type="compositionally biased region" description="Low complexity" evidence="2">
    <location>
        <begin position="988"/>
        <end position="1004"/>
    </location>
</feature>
<proteinExistence type="predicted"/>
<feature type="compositionally biased region" description="Polar residues" evidence="2">
    <location>
        <begin position="915"/>
        <end position="924"/>
    </location>
</feature>
<dbReference type="PANTHER" id="PTHR48125">
    <property type="entry name" value="LP07818P1"/>
    <property type="match status" value="1"/>
</dbReference>
<feature type="region of interest" description="Disordered" evidence="2">
    <location>
        <begin position="312"/>
        <end position="368"/>
    </location>
</feature>
<evidence type="ECO:0000256" key="1">
    <source>
        <dbReference type="SAM" id="Coils"/>
    </source>
</evidence>
<protein>
    <submittedName>
        <fullName evidence="3">Uncharacterized protein</fullName>
    </submittedName>
</protein>
<feature type="region of interest" description="Disordered" evidence="2">
    <location>
        <begin position="704"/>
        <end position="737"/>
    </location>
</feature>
<feature type="region of interest" description="Disordered" evidence="2">
    <location>
        <begin position="1"/>
        <end position="108"/>
    </location>
</feature>
<feature type="compositionally biased region" description="Pro residues" evidence="2">
    <location>
        <begin position="728"/>
        <end position="737"/>
    </location>
</feature>
<accession>A0A4S4LLN8</accession>
<feature type="compositionally biased region" description="Polar residues" evidence="2">
    <location>
        <begin position="280"/>
        <end position="299"/>
    </location>
</feature>
<keyword evidence="1" id="KW-0175">Coiled coil</keyword>
<reference evidence="3 4" key="1">
    <citation type="submission" date="2019-02" db="EMBL/GenBank/DDBJ databases">
        <title>Genome sequencing of the rare red list fungi Phellinidium pouzarii.</title>
        <authorList>
            <person name="Buettner E."/>
            <person name="Kellner H."/>
        </authorList>
    </citation>
    <scope>NUCLEOTIDE SEQUENCE [LARGE SCALE GENOMIC DNA]</scope>
    <source>
        <strain evidence="3 4">DSM 108285</strain>
    </source>
</reference>
<feature type="compositionally biased region" description="Basic residues" evidence="2">
    <location>
        <begin position="18"/>
        <end position="28"/>
    </location>
</feature>
<comment type="caution">
    <text evidence="3">The sequence shown here is derived from an EMBL/GenBank/DDBJ whole genome shotgun (WGS) entry which is preliminary data.</text>
</comment>
<evidence type="ECO:0000313" key="3">
    <source>
        <dbReference type="EMBL" id="THH12331.1"/>
    </source>
</evidence>
<evidence type="ECO:0000256" key="2">
    <source>
        <dbReference type="SAM" id="MobiDB-lite"/>
    </source>
</evidence>